<sequence>MGDLGYRGERLAKAGAALGIAIQPIARGRNGVCIPTEIAWVVERSFGWTARYRRLNVIVERTTTHLIAFIEIAFVSILSRRLRRLIAQDSSA</sequence>
<organism evidence="2 3">
    <name type="scientific">Azospirillum brasilense</name>
    <dbReference type="NCBI Taxonomy" id="192"/>
    <lineage>
        <taxon>Bacteria</taxon>
        <taxon>Pseudomonadati</taxon>
        <taxon>Pseudomonadota</taxon>
        <taxon>Alphaproteobacteria</taxon>
        <taxon>Rhodospirillales</taxon>
        <taxon>Azospirillaceae</taxon>
        <taxon>Azospirillum</taxon>
    </lineage>
</organism>
<reference evidence="2 3" key="1">
    <citation type="submission" date="2023-11" db="EMBL/GenBank/DDBJ databases">
        <title>MicrobeMod: A computational toolkit for identifying prokaryotic methylation and restriction-modification with nanopore sequencing.</title>
        <authorList>
            <person name="Crits-Christoph A."/>
            <person name="Kang S.C."/>
            <person name="Lee H."/>
            <person name="Ostrov N."/>
        </authorList>
    </citation>
    <scope>NUCLEOTIDE SEQUENCE [LARGE SCALE GENOMIC DNA]</scope>
    <source>
        <strain evidence="2 3">ATCC 29145</strain>
    </source>
</reference>
<keyword evidence="3" id="KW-1185">Reference proteome</keyword>
<dbReference type="Pfam" id="PF13586">
    <property type="entry name" value="DDE_Tnp_1_2"/>
    <property type="match status" value="1"/>
</dbReference>
<comment type="caution">
    <text evidence="2">The sequence shown here is derived from an EMBL/GenBank/DDBJ whole genome shotgun (WGS) entry which is preliminary data.</text>
</comment>
<feature type="domain" description="Transposase DDE" evidence="1">
    <location>
        <begin position="3"/>
        <end position="76"/>
    </location>
</feature>
<gene>
    <name evidence="2" type="ORF">SIM66_32915</name>
</gene>
<evidence type="ECO:0000313" key="3">
    <source>
        <dbReference type="Proteomes" id="UP001277471"/>
    </source>
</evidence>
<dbReference type="EMBL" id="JAWXYC010000007">
    <property type="protein sequence ID" value="MDX5955967.1"/>
    <property type="molecule type" value="Genomic_DNA"/>
</dbReference>
<dbReference type="Proteomes" id="UP001277471">
    <property type="component" value="Unassembled WGS sequence"/>
</dbReference>
<dbReference type="InterPro" id="IPR025668">
    <property type="entry name" value="Tnp_DDE_dom"/>
</dbReference>
<accession>A0ABU4PKZ9</accession>
<dbReference type="PANTHER" id="PTHR30007:SF0">
    <property type="entry name" value="TRANSPOSASE"/>
    <property type="match status" value="1"/>
</dbReference>
<dbReference type="RefSeq" id="WP_081650366.1">
    <property type="nucleotide sequence ID" value="NZ_CP012918.1"/>
</dbReference>
<evidence type="ECO:0000259" key="1">
    <source>
        <dbReference type="Pfam" id="PF13586"/>
    </source>
</evidence>
<name>A0ABU4PKZ9_AZOBR</name>
<proteinExistence type="predicted"/>
<evidence type="ECO:0000313" key="2">
    <source>
        <dbReference type="EMBL" id="MDX5955967.1"/>
    </source>
</evidence>
<dbReference type="PANTHER" id="PTHR30007">
    <property type="entry name" value="PHP DOMAIN PROTEIN"/>
    <property type="match status" value="1"/>
</dbReference>
<protein>
    <submittedName>
        <fullName evidence="2">Transposase</fullName>
    </submittedName>
</protein>